<evidence type="ECO:0000313" key="2">
    <source>
        <dbReference type="EMBL" id="KKP48303.1"/>
    </source>
</evidence>
<feature type="transmembrane region" description="Helical" evidence="1">
    <location>
        <begin position="375"/>
        <end position="394"/>
    </location>
</feature>
<feature type="transmembrane region" description="Helical" evidence="1">
    <location>
        <begin position="285"/>
        <end position="310"/>
    </location>
</feature>
<protein>
    <recommendedName>
        <fullName evidence="4">Mannosyltransferase</fullName>
    </recommendedName>
</protein>
<accession>A0A0F9ZV41</accession>
<dbReference type="AlphaFoldDB" id="A0A0F9ZV41"/>
<feature type="transmembrane region" description="Helical" evidence="1">
    <location>
        <begin position="252"/>
        <end position="278"/>
    </location>
</feature>
<evidence type="ECO:0008006" key="4">
    <source>
        <dbReference type="Google" id="ProtNLM"/>
    </source>
</evidence>
<sequence>MNLRKLLVLAVALRLLVSGLLFHPDIKTIAFQTSFFKQGVVNIYPYLINNRASLSLKEEFVYFPLTYFTLGSYQAIISTVLGNNFTKWLSDAGANSVVNNPNIILYLIFLKLPLLIADLAIAFILLKLFKDKKEGEQAFALWLFNPFTIVLIYTFSNIDLFAVLLTLIAFLYIKREKLLTAAIFIGLAVSFKLYALLFVPFLILKAKNTKEKILSVVIPISIFLFTIIPFWSQAFTSSALLSGLSTRLFGPSFTIGFGESIVMGLFLMTALFFTGYVFDKKVHLFNYLVSLLLIIFSFSHFHISWLLWIAPFLIILVVKKPILSIPIFFWAIFAISIPLFYSDRSMTISLFRIYTTWYDMLPTPFLAIQKFYDPFIFQSMLHSVLAGISLVIAYKINKND</sequence>
<proteinExistence type="predicted"/>
<evidence type="ECO:0000313" key="3">
    <source>
        <dbReference type="Proteomes" id="UP000033995"/>
    </source>
</evidence>
<name>A0A0F9ZV41_9BACT</name>
<reference evidence="2 3" key="1">
    <citation type="journal article" date="2015" name="Nature">
        <title>rRNA introns, odd ribosomes, and small enigmatic genomes across a large radiation of phyla.</title>
        <authorList>
            <person name="Brown C.T."/>
            <person name="Hug L.A."/>
            <person name="Thomas B.C."/>
            <person name="Sharon I."/>
            <person name="Castelle C.J."/>
            <person name="Singh A."/>
            <person name="Wilkins M.J."/>
            <person name="Williams K.H."/>
            <person name="Banfield J.F."/>
        </authorList>
    </citation>
    <scope>NUCLEOTIDE SEQUENCE [LARGE SCALE GENOMIC DNA]</scope>
</reference>
<keyword evidence="1" id="KW-0472">Membrane</keyword>
<dbReference type="Proteomes" id="UP000033995">
    <property type="component" value="Unassembled WGS sequence"/>
</dbReference>
<evidence type="ECO:0000256" key="1">
    <source>
        <dbReference type="SAM" id="Phobius"/>
    </source>
</evidence>
<keyword evidence="1" id="KW-1133">Transmembrane helix</keyword>
<feature type="transmembrane region" description="Helical" evidence="1">
    <location>
        <begin position="353"/>
        <end position="369"/>
    </location>
</feature>
<gene>
    <name evidence="2" type="ORF">UR38_C0001G0099</name>
</gene>
<feature type="transmembrane region" description="Helical" evidence="1">
    <location>
        <begin position="103"/>
        <end position="126"/>
    </location>
</feature>
<dbReference type="EMBL" id="LBOZ01000001">
    <property type="protein sequence ID" value="KKP48303.1"/>
    <property type="molecule type" value="Genomic_DNA"/>
</dbReference>
<feature type="transmembrane region" description="Helical" evidence="1">
    <location>
        <begin position="179"/>
        <end position="204"/>
    </location>
</feature>
<feature type="transmembrane region" description="Helical" evidence="1">
    <location>
        <begin position="322"/>
        <end position="341"/>
    </location>
</feature>
<comment type="caution">
    <text evidence="2">The sequence shown here is derived from an EMBL/GenBank/DDBJ whole genome shotgun (WGS) entry which is preliminary data.</text>
</comment>
<feature type="transmembrane region" description="Helical" evidence="1">
    <location>
        <begin position="147"/>
        <end position="173"/>
    </location>
</feature>
<organism evidence="2 3">
    <name type="scientific">Candidatus Woesebacteria bacterium GW2011_GWA2_33_28</name>
    <dbReference type="NCBI Taxonomy" id="1618561"/>
    <lineage>
        <taxon>Bacteria</taxon>
        <taxon>Candidatus Woeseibacteriota</taxon>
    </lineage>
</organism>
<dbReference type="Pfam" id="PF26314">
    <property type="entry name" value="MptA_B_family"/>
    <property type="match status" value="1"/>
</dbReference>
<feature type="transmembrane region" description="Helical" evidence="1">
    <location>
        <begin position="60"/>
        <end position="83"/>
    </location>
</feature>
<feature type="transmembrane region" description="Helical" evidence="1">
    <location>
        <begin position="213"/>
        <end position="232"/>
    </location>
</feature>
<keyword evidence="1" id="KW-0812">Transmembrane</keyword>